<feature type="transmembrane region" description="Helical" evidence="1">
    <location>
        <begin position="48"/>
        <end position="66"/>
    </location>
</feature>
<sequence>MSFWQQLRAALRGQIEDFFRVPRKAVGWMLIVVAILISNAYLRTVYGVSQFFVWRMVLLLVVLMALRTMRRYFP</sequence>
<organism evidence="2 3">
    <name type="scientific">Abditibacterium utsteinense</name>
    <dbReference type="NCBI Taxonomy" id="1960156"/>
    <lineage>
        <taxon>Bacteria</taxon>
        <taxon>Pseudomonadati</taxon>
        <taxon>Abditibacteriota</taxon>
        <taxon>Abditibacteriia</taxon>
        <taxon>Abditibacteriales</taxon>
        <taxon>Abditibacteriaceae</taxon>
        <taxon>Abditibacterium</taxon>
    </lineage>
</organism>
<keyword evidence="1" id="KW-0472">Membrane</keyword>
<keyword evidence="3" id="KW-1185">Reference proteome</keyword>
<protein>
    <submittedName>
        <fullName evidence="2">Uncharacterized protein</fullName>
    </submittedName>
</protein>
<proteinExistence type="predicted"/>
<feature type="transmembrane region" description="Helical" evidence="1">
    <location>
        <begin position="21"/>
        <end position="42"/>
    </location>
</feature>
<dbReference type="AlphaFoldDB" id="A0A2S8SQX8"/>
<dbReference type="Proteomes" id="UP000237684">
    <property type="component" value="Unassembled WGS sequence"/>
</dbReference>
<name>A0A2S8SQX8_9BACT</name>
<dbReference type="EMBL" id="NIGF01000014">
    <property type="protein sequence ID" value="PQV63188.1"/>
    <property type="molecule type" value="Genomic_DNA"/>
</dbReference>
<keyword evidence="1" id="KW-1133">Transmembrane helix</keyword>
<reference evidence="2 3" key="1">
    <citation type="journal article" date="2018" name="Syst. Appl. Microbiol.">
        <title>Abditibacterium utsteinense sp. nov., the first cultivated member of candidate phylum FBP, isolated from ice-free Antarctic soil samples.</title>
        <authorList>
            <person name="Tahon G."/>
            <person name="Tytgat B."/>
            <person name="Lebbe L."/>
            <person name="Carlier A."/>
            <person name="Willems A."/>
        </authorList>
    </citation>
    <scope>NUCLEOTIDE SEQUENCE [LARGE SCALE GENOMIC DNA]</scope>
    <source>
        <strain evidence="2 3">LMG 29911</strain>
    </source>
</reference>
<dbReference type="InParanoid" id="A0A2S8SQX8"/>
<dbReference type="OrthoDB" id="9806302at2"/>
<accession>A0A2S8SQX8</accession>
<evidence type="ECO:0000313" key="3">
    <source>
        <dbReference type="Proteomes" id="UP000237684"/>
    </source>
</evidence>
<evidence type="ECO:0000256" key="1">
    <source>
        <dbReference type="SAM" id="Phobius"/>
    </source>
</evidence>
<evidence type="ECO:0000313" key="2">
    <source>
        <dbReference type="EMBL" id="PQV63188.1"/>
    </source>
</evidence>
<keyword evidence="1" id="KW-0812">Transmembrane</keyword>
<gene>
    <name evidence="2" type="ORF">B1R32_11413</name>
</gene>
<comment type="caution">
    <text evidence="2">The sequence shown here is derived from an EMBL/GenBank/DDBJ whole genome shotgun (WGS) entry which is preliminary data.</text>
</comment>
<dbReference type="RefSeq" id="WP_106380603.1">
    <property type="nucleotide sequence ID" value="NZ_NIGF01000014.1"/>
</dbReference>